<dbReference type="PANTHER" id="PTHR30273">
    <property type="entry name" value="PERIPLASMIC SIGNAL SENSOR AND SIGMA FACTOR ACTIVATOR FECR-RELATED"/>
    <property type="match status" value="1"/>
</dbReference>
<evidence type="ECO:0000313" key="5">
    <source>
        <dbReference type="EMBL" id="WOF13232.1"/>
    </source>
</evidence>
<gene>
    <name evidence="5" type="ORF">F1644_13580</name>
    <name evidence="4" type="ORF">GGR15_003187</name>
</gene>
<dbReference type="Gene3D" id="3.55.50.30">
    <property type="match status" value="1"/>
</dbReference>
<dbReference type="Pfam" id="PF16344">
    <property type="entry name" value="FecR_C"/>
    <property type="match status" value="1"/>
</dbReference>
<keyword evidence="1" id="KW-0812">Transmembrane</keyword>
<organism evidence="4 6">
    <name type="scientific">Butyricimonas paravirosa</name>
    <dbReference type="NCBI Taxonomy" id="1472417"/>
    <lineage>
        <taxon>Bacteria</taxon>
        <taxon>Pseudomonadati</taxon>
        <taxon>Bacteroidota</taxon>
        <taxon>Bacteroidia</taxon>
        <taxon>Bacteroidales</taxon>
        <taxon>Odoribacteraceae</taxon>
        <taxon>Butyricimonas</taxon>
    </lineage>
</organism>
<protein>
    <submittedName>
        <fullName evidence="5">DUF4974 domain-containing protein</fullName>
    </submittedName>
    <submittedName>
        <fullName evidence="4">Ferric-dicitrate binding protein FerR (Iron transport regulator)</fullName>
    </submittedName>
</protein>
<dbReference type="Proteomes" id="UP001302374">
    <property type="component" value="Chromosome"/>
</dbReference>
<dbReference type="InterPro" id="IPR032508">
    <property type="entry name" value="FecR_C"/>
</dbReference>
<accession>A0A7X5YFQ7</accession>
<dbReference type="EMBL" id="JAATLI010000011">
    <property type="protein sequence ID" value="NJC19553.1"/>
    <property type="molecule type" value="Genomic_DNA"/>
</dbReference>
<dbReference type="EMBL" id="CP043839">
    <property type="protein sequence ID" value="WOF13232.1"/>
    <property type="molecule type" value="Genomic_DNA"/>
</dbReference>
<evidence type="ECO:0000313" key="4">
    <source>
        <dbReference type="EMBL" id="NJC19553.1"/>
    </source>
</evidence>
<dbReference type="Proteomes" id="UP000576368">
    <property type="component" value="Unassembled WGS sequence"/>
</dbReference>
<dbReference type="GeneID" id="86892341"/>
<evidence type="ECO:0000259" key="2">
    <source>
        <dbReference type="Pfam" id="PF04773"/>
    </source>
</evidence>
<feature type="domain" description="FecR protein" evidence="2">
    <location>
        <begin position="186"/>
        <end position="277"/>
    </location>
</feature>
<name>A0A7X5YFQ7_9BACT</name>
<dbReference type="InterPro" id="IPR006860">
    <property type="entry name" value="FecR"/>
</dbReference>
<evidence type="ECO:0000256" key="1">
    <source>
        <dbReference type="SAM" id="Phobius"/>
    </source>
</evidence>
<evidence type="ECO:0000313" key="7">
    <source>
        <dbReference type="Proteomes" id="UP001302374"/>
    </source>
</evidence>
<dbReference type="FunFam" id="2.60.120.1440:FF:000001">
    <property type="entry name" value="Putative anti-sigma factor"/>
    <property type="match status" value="1"/>
</dbReference>
<sequence length="389" mass="44618">MKMKIDDRIYELISGKLDDRLSPMENAELSSWLAEDVGHEEVYAEIKKIRDQVKLLHRDFAPDTENVLKRVKRGRGRQIGFRYWWKYAALFILPLGVVLVLWQGMKNEPVEEHRQFSAVSRPGGERAILKLYDGKTVMLDSTMKSSLIAHEASVRIEMDSNHLLRYSSCDSIGITDANKNNELIIPKGGEYQVVLADGTKVWLNSASRLIYPQSFMGKERRVVLSGEAFFDVAHDAERPFIVETSRMNVKVLGTRFNVNDYDDNEEVSTTLVNGSVEIVSGDQQVFRLVPGEQAYGKENKLEKREVNVRLYTSWIDGKFLFNNTELEEIAQQISRWYDVEIFFSSENVKKVRFTGAIVKFKPLDDLVRMIESTSQVRFSVKGKTIVISE</sequence>
<feature type="transmembrane region" description="Helical" evidence="1">
    <location>
        <begin position="83"/>
        <end position="105"/>
    </location>
</feature>
<dbReference type="PANTHER" id="PTHR30273:SF2">
    <property type="entry name" value="PROTEIN FECR"/>
    <property type="match status" value="1"/>
</dbReference>
<keyword evidence="7" id="KW-1185">Reference proteome</keyword>
<keyword evidence="1" id="KW-0472">Membrane</keyword>
<reference evidence="5 7" key="1">
    <citation type="submission" date="2019-09" db="EMBL/GenBank/DDBJ databases">
        <title>Butyricimonas paravirosa DSM 105722 (=214-4 = JCM 18677 = CCUG 65563).</title>
        <authorList>
            <person name="Le Roy T."/>
            <person name="Cani P.D."/>
        </authorList>
    </citation>
    <scope>NUCLEOTIDE SEQUENCE [LARGE SCALE GENOMIC DNA]</scope>
    <source>
        <strain evidence="5 7">DSM 105722</strain>
    </source>
</reference>
<keyword evidence="1" id="KW-1133">Transmembrane helix</keyword>
<evidence type="ECO:0000259" key="3">
    <source>
        <dbReference type="Pfam" id="PF16344"/>
    </source>
</evidence>
<dbReference type="Pfam" id="PF04773">
    <property type="entry name" value="FecR"/>
    <property type="match status" value="1"/>
</dbReference>
<dbReference type="AlphaFoldDB" id="A0A7X5YFQ7"/>
<dbReference type="Gene3D" id="2.60.120.1440">
    <property type="match status" value="1"/>
</dbReference>
<reference evidence="4 6" key="2">
    <citation type="submission" date="2020-03" db="EMBL/GenBank/DDBJ databases">
        <title>Genomic Encyclopedia of Type Strains, Phase IV (KMG-IV): sequencing the most valuable type-strain genomes for metagenomic binning, comparative biology and taxonomic classification.</title>
        <authorList>
            <person name="Goeker M."/>
        </authorList>
    </citation>
    <scope>NUCLEOTIDE SEQUENCE [LARGE SCALE GENOMIC DNA]</scope>
    <source>
        <strain evidence="4 6">DSM 105722</strain>
    </source>
</reference>
<feature type="domain" description="Protein FecR C-terminal" evidence="3">
    <location>
        <begin position="318"/>
        <end position="387"/>
    </location>
</feature>
<dbReference type="RefSeq" id="WP_118303124.1">
    <property type="nucleotide sequence ID" value="NZ_CP043839.1"/>
</dbReference>
<dbReference type="GO" id="GO:0016989">
    <property type="term" value="F:sigma factor antagonist activity"/>
    <property type="evidence" value="ECO:0007669"/>
    <property type="project" value="TreeGrafter"/>
</dbReference>
<proteinExistence type="predicted"/>
<dbReference type="InterPro" id="IPR012373">
    <property type="entry name" value="Ferrdict_sens_TM"/>
</dbReference>
<evidence type="ECO:0000313" key="6">
    <source>
        <dbReference type="Proteomes" id="UP000576368"/>
    </source>
</evidence>